<keyword evidence="3" id="KW-1185">Reference proteome</keyword>
<reference evidence="2" key="1">
    <citation type="journal article" date="2023" name="Science">
        <title>Genome structures resolve the early diversification of teleost fishes.</title>
        <authorList>
            <person name="Parey E."/>
            <person name="Louis A."/>
            <person name="Montfort J."/>
            <person name="Bouchez O."/>
            <person name="Roques C."/>
            <person name="Iampietro C."/>
            <person name="Lluch J."/>
            <person name="Castinel A."/>
            <person name="Donnadieu C."/>
            <person name="Desvignes T."/>
            <person name="Floi Bucao C."/>
            <person name="Jouanno E."/>
            <person name="Wen M."/>
            <person name="Mejri S."/>
            <person name="Dirks R."/>
            <person name="Jansen H."/>
            <person name="Henkel C."/>
            <person name="Chen W.J."/>
            <person name="Zahm M."/>
            <person name="Cabau C."/>
            <person name="Klopp C."/>
            <person name="Thompson A.W."/>
            <person name="Robinson-Rechavi M."/>
            <person name="Braasch I."/>
            <person name="Lecointre G."/>
            <person name="Bobe J."/>
            <person name="Postlethwait J.H."/>
            <person name="Berthelot C."/>
            <person name="Roest Crollius H."/>
            <person name="Guiguen Y."/>
        </authorList>
    </citation>
    <scope>NUCLEOTIDE SEQUENCE</scope>
    <source>
        <strain evidence="2">NC1722</strain>
    </source>
</reference>
<comment type="caution">
    <text evidence="2">The sequence shown here is derived from an EMBL/GenBank/DDBJ whole genome shotgun (WGS) entry which is preliminary data.</text>
</comment>
<evidence type="ECO:0000313" key="3">
    <source>
        <dbReference type="Proteomes" id="UP001221898"/>
    </source>
</evidence>
<dbReference type="AlphaFoldDB" id="A0AAD7RC92"/>
<accession>A0AAD7RC92</accession>
<dbReference type="EMBL" id="JAINUG010000345">
    <property type="protein sequence ID" value="KAJ8377626.1"/>
    <property type="molecule type" value="Genomic_DNA"/>
</dbReference>
<protein>
    <submittedName>
        <fullName evidence="2">Uncharacterized protein</fullName>
    </submittedName>
</protein>
<gene>
    <name evidence="2" type="ORF">AAFF_G00255350</name>
</gene>
<dbReference type="Proteomes" id="UP001221898">
    <property type="component" value="Unassembled WGS sequence"/>
</dbReference>
<feature type="region of interest" description="Disordered" evidence="1">
    <location>
        <begin position="87"/>
        <end position="118"/>
    </location>
</feature>
<sequence>MLSKDPATVSHLLSLARTGAESGLSWEHVFPAEKLPIPLFLFLRHESGDHRGAPGISLSEMDRPCRHPLLHAPALAVPHWLTDGSQEQTAATAGPVIHSQRAGRNAPPTRLEQRRGWGSVLPSEVRGRCHVSITRPSGPRAHRRMLMFQPAGPQSGLTPRTAPANQTQPG</sequence>
<proteinExistence type="predicted"/>
<feature type="region of interest" description="Disordered" evidence="1">
    <location>
        <begin position="149"/>
        <end position="170"/>
    </location>
</feature>
<name>A0AAD7RC92_9TELE</name>
<evidence type="ECO:0000256" key="1">
    <source>
        <dbReference type="SAM" id="MobiDB-lite"/>
    </source>
</evidence>
<feature type="compositionally biased region" description="Polar residues" evidence="1">
    <location>
        <begin position="155"/>
        <end position="170"/>
    </location>
</feature>
<evidence type="ECO:0000313" key="2">
    <source>
        <dbReference type="EMBL" id="KAJ8377626.1"/>
    </source>
</evidence>
<organism evidence="2 3">
    <name type="scientific">Aldrovandia affinis</name>
    <dbReference type="NCBI Taxonomy" id="143900"/>
    <lineage>
        <taxon>Eukaryota</taxon>
        <taxon>Metazoa</taxon>
        <taxon>Chordata</taxon>
        <taxon>Craniata</taxon>
        <taxon>Vertebrata</taxon>
        <taxon>Euteleostomi</taxon>
        <taxon>Actinopterygii</taxon>
        <taxon>Neopterygii</taxon>
        <taxon>Teleostei</taxon>
        <taxon>Notacanthiformes</taxon>
        <taxon>Halosauridae</taxon>
        <taxon>Aldrovandia</taxon>
    </lineage>
</organism>